<evidence type="ECO:0000313" key="2">
    <source>
        <dbReference type="EMBL" id="KAG7451724.1"/>
    </source>
</evidence>
<accession>A0A9P7W420</accession>
<protein>
    <submittedName>
        <fullName evidence="2">Uncharacterized protein</fullName>
    </submittedName>
</protein>
<dbReference type="Proteomes" id="UP000812287">
    <property type="component" value="Unassembled WGS sequence"/>
</dbReference>
<comment type="caution">
    <text evidence="2">The sequence shown here is derived from an EMBL/GenBank/DDBJ whole genome shotgun (WGS) entry which is preliminary data.</text>
</comment>
<feature type="compositionally biased region" description="Polar residues" evidence="1">
    <location>
        <begin position="54"/>
        <end position="63"/>
    </location>
</feature>
<dbReference type="EMBL" id="MU250524">
    <property type="protein sequence ID" value="KAG7451724.1"/>
    <property type="molecule type" value="Genomic_DNA"/>
</dbReference>
<dbReference type="AlphaFoldDB" id="A0A9P7W420"/>
<feature type="region of interest" description="Disordered" evidence="1">
    <location>
        <begin position="37"/>
        <end position="67"/>
    </location>
</feature>
<keyword evidence="3" id="KW-1185">Reference proteome</keyword>
<sequence length="79" mass="8582">MRRWELAWDGHEGQLQTDVSAYGDEKKAPLSAEIELTPAKEAQTGDIDPVNGMGESTNTSSVEEGSRFLHNHVPAGLFA</sequence>
<evidence type="ECO:0000256" key="1">
    <source>
        <dbReference type="SAM" id="MobiDB-lite"/>
    </source>
</evidence>
<dbReference type="GeneID" id="66113103"/>
<reference evidence="2" key="1">
    <citation type="submission" date="2020-11" db="EMBL/GenBank/DDBJ databases">
        <title>Adaptations for nitrogen fixation in a non-lichenized fungal sporocarp promotes dispersal by wood-feeding termites.</title>
        <authorList>
            <consortium name="DOE Joint Genome Institute"/>
            <person name="Koch R.A."/>
            <person name="Yoon G."/>
            <person name="Arayal U."/>
            <person name="Lail K."/>
            <person name="Amirebrahimi M."/>
            <person name="Labutti K."/>
            <person name="Lipzen A."/>
            <person name="Riley R."/>
            <person name="Barry K."/>
            <person name="Henrissat B."/>
            <person name="Grigoriev I.V."/>
            <person name="Herr J.R."/>
            <person name="Aime M.C."/>
        </authorList>
    </citation>
    <scope>NUCLEOTIDE SEQUENCE</scope>
    <source>
        <strain evidence="2">MCA 3950</strain>
    </source>
</reference>
<name>A0A9P7W420_9AGAR</name>
<dbReference type="RefSeq" id="XP_043045224.1">
    <property type="nucleotide sequence ID" value="XM_043190806.1"/>
</dbReference>
<proteinExistence type="predicted"/>
<gene>
    <name evidence="2" type="ORF">BT62DRAFT_999401</name>
</gene>
<evidence type="ECO:0000313" key="3">
    <source>
        <dbReference type="Proteomes" id="UP000812287"/>
    </source>
</evidence>
<organism evidence="2 3">
    <name type="scientific">Guyanagaster necrorhizus</name>
    <dbReference type="NCBI Taxonomy" id="856835"/>
    <lineage>
        <taxon>Eukaryota</taxon>
        <taxon>Fungi</taxon>
        <taxon>Dikarya</taxon>
        <taxon>Basidiomycota</taxon>
        <taxon>Agaricomycotina</taxon>
        <taxon>Agaricomycetes</taxon>
        <taxon>Agaricomycetidae</taxon>
        <taxon>Agaricales</taxon>
        <taxon>Marasmiineae</taxon>
        <taxon>Physalacriaceae</taxon>
        <taxon>Guyanagaster</taxon>
    </lineage>
</organism>